<proteinExistence type="predicted"/>
<sequence length="412" mass="45222">MNKALSVARGSLRFERTPAWSHHAEANGPVEQSSAVEGSQGPGVNLFGFLRGEFGLAEGARLYSRALIQGGFKIALNDINLEVAHGWNDRSMDPWITDQAPYSNTIIFVNPDFLAPVLEKIGSERLAGHRIIACWFWELETIPQAWLPVFDMVDEIIVASTFVETAFRKVTDKPILRVPLPLWSVPDSGLQRRDFGLEAGKFIFLCTFDFHSSIERKNPFGAIAAFKLAFPGGRDDVRLLIKSSGGEQAPEQLGRLLDAVADDPRILVRDDLIARAHVQALQRCCDAYVSLHRAEGFGLGIAECMALGKPVIATGWSGNMDFMDVENSVPVDYALSPIAPGDYPHSEGGRWADPDENSAAAAMVKLVDEPYFASKLSVKALVVKEKLSPAVVCGTIGAWLDRPRPHPERRMS</sequence>
<dbReference type="EMBL" id="JAVDTT010000004">
    <property type="protein sequence ID" value="MDR6842913.1"/>
    <property type="molecule type" value="Genomic_DNA"/>
</dbReference>
<dbReference type="PANTHER" id="PTHR46656:SF3">
    <property type="entry name" value="PUTATIVE-RELATED"/>
    <property type="match status" value="1"/>
</dbReference>
<reference evidence="1 2" key="1">
    <citation type="submission" date="2023-07" db="EMBL/GenBank/DDBJ databases">
        <title>Sorghum-associated microbial communities from plants grown in Nebraska, USA.</title>
        <authorList>
            <person name="Schachtman D."/>
        </authorList>
    </citation>
    <scope>NUCLEOTIDE SEQUENCE [LARGE SCALE GENOMIC DNA]</scope>
    <source>
        <strain evidence="1 2">BE107</strain>
    </source>
</reference>
<dbReference type="PANTHER" id="PTHR46656">
    <property type="entry name" value="PUTATIVE-RELATED"/>
    <property type="match status" value="1"/>
</dbReference>
<protein>
    <submittedName>
        <fullName evidence="1">Glycosyltransferase involved in cell wall biosynthesis</fullName>
    </submittedName>
</protein>
<accession>A0ABU1RVV4</accession>
<evidence type="ECO:0000313" key="2">
    <source>
        <dbReference type="Proteomes" id="UP001254759"/>
    </source>
</evidence>
<dbReference type="SUPFAM" id="SSF53756">
    <property type="entry name" value="UDP-Glycosyltransferase/glycogen phosphorylase"/>
    <property type="match status" value="1"/>
</dbReference>
<organism evidence="1 2">
    <name type="scientific">Pseudoxanthomonas sacheonensis</name>
    <dbReference type="NCBI Taxonomy" id="443615"/>
    <lineage>
        <taxon>Bacteria</taxon>
        <taxon>Pseudomonadati</taxon>
        <taxon>Pseudomonadota</taxon>
        <taxon>Gammaproteobacteria</taxon>
        <taxon>Lysobacterales</taxon>
        <taxon>Lysobacteraceae</taxon>
        <taxon>Pseudoxanthomonas</taxon>
    </lineage>
</organism>
<keyword evidence="2" id="KW-1185">Reference proteome</keyword>
<name>A0ABU1RVV4_9GAMM</name>
<gene>
    <name evidence="1" type="ORF">J2W94_003218</name>
</gene>
<dbReference type="RefSeq" id="WP_310095602.1">
    <property type="nucleotide sequence ID" value="NZ_JAVDTT010000004.1"/>
</dbReference>
<comment type="caution">
    <text evidence="1">The sequence shown here is derived from an EMBL/GenBank/DDBJ whole genome shotgun (WGS) entry which is preliminary data.</text>
</comment>
<dbReference type="Gene3D" id="3.40.50.2000">
    <property type="entry name" value="Glycogen Phosphorylase B"/>
    <property type="match status" value="1"/>
</dbReference>
<dbReference type="Proteomes" id="UP001254759">
    <property type="component" value="Unassembled WGS sequence"/>
</dbReference>
<evidence type="ECO:0000313" key="1">
    <source>
        <dbReference type="EMBL" id="MDR6842913.1"/>
    </source>
</evidence>
<dbReference type="Pfam" id="PF13692">
    <property type="entry name" value="Glyco_trans_1_4"/>
    <property type="match status" value="1"/>
</dbReference>
<dbReference type="CDD" id="cd01635">
    <property type="entry name" value="Glycosyltransferase_GTB-type"/>
    <property type="match status" value="1"/>
</dbReference>